<reference evidence="1 2" key="1">
    <citation type="journal article" date="2019" name="Genome Biol. Evol.">
        <title>Day and night: Metabolic profiles and evolutionary relationships of six axenic non-marine cyanobacteria.</title>
        <authorList>
            <person name="Will S.E."/>
            <person name="Henke P."/>
            <person name="Boedeker C."/>
            <person name="Huang S."/>
            <person name="Brinkmann H."/>
            <person name="Rohde M."/>
            <person name="Jarek M."/>
            <person name="Friedl T."/>
            <person name="Seufert S."/>
            <person name="Schumacher M."/>
            <person name="Overmann J."/>
            <person name="Neumann-Schaal M."/>
            <person name="Petersen J."/>
        </authorList>
    </citation>
    <scope>NUCLEOTIDE SEQUENCE [LARGE SCALE GENOMIC DNA]</scope>
    <source>
        <strain evidence="1 2">PCC 6912</strain>
    </source>
</reference>
<evidence type="ECO:0000313" key="2">
    <source>
        <dbReference type="Proteomes" id="UP000268857"/>
    </source>
</evidence>
<protein>
    <submittedName>
        <fullName evidence="1">Uncharacterized protein</fullName>
    </submittedName>
</protein>
<comment type="caution">
    <text evidence="1">The sequence shown here is derived from an EMBL/GenBank/DDBJ whole genome shotgun (WGS) entry which is preliminary data.</text>
</comment>
<proteinExistence type="predicted"/>
<dbReference type="EMBL" id="RSCJ01000018">
    <property type="protein sequence ID" value="RUR77006.1"/>
    <property type="molecule type" value="Genomic_DNA"/>
</dbReference>
<organism evidence="1 2">
    <name type="scientific">Chlorogloeopsis fritschii PCC 6912</name>
    <dbReference type="NCBI Taxonomy" id="211165"/>
    <lineage>
        <taxon>Bacteria</taxon>
        <taxon>Bacillati</taxon>
        <taxon>Cyanobacteriota</taxon>
        <taxon>Cyanophyceae</taxon>
        <taxon>Nostocales</taxon>
        <taxon>Chlorogloeopsidaceae</taxon>
        <taxon>Chlorogloeopsis</taxon>
    </lineage>
</organism>
<keyword evidence="2" id="KW-1185">Reference proteome</keyword>
<dbReference type="Proteomes" id="UP000268857">
    <property type="component" value="Unassembled WGS sequence"/>
</dbReference>
<sequence>MLAERDAAYNVINSLLPFVRINEILNGDIAEMDKTIAMLTPFVGIANIRMNDALAYEQVLNNVVKLMHDPEFLVYWANHVWQQSIMADGAGAIAWISDEYLKLLDTYEQRYVGVHGKHSPVWERLQPKQVNPVMGSPDSQNFVPPQFQQQVNPQVLPQQQFQQSAVPPQYQQQIPMPPIPGNTQGQDAIGQLRQRIEMLKAGIPDLGMQLQRAHAQQRQQNGIAVPFI</sequence>
<evidence type="ECO:0000313" key="1">
    <source>
        <dbReference type="EMBL" id="RUR77006.1"/>
    </source>
</evidence>
<gene>
    <name evidence="1" type="ORF">PCC6912_39650</name>
</gene>
<name>A0A433N682_CHLFR</name>
<accession>A0A433N682</accession>
<dbReference type="STRING" id="211165.GCA_000317285_01765"/>
<dbReference type="AlphaFoldDB" id="A0A433N682"/>